<protein>
    <submittedName>
        <fullName evidence="2">DUF1249 domain-containing protein</fullName>
    </submittedName>
</protein>
<dbReference type="EMBL" id="RCTY01000041">
    <property type="protein sequence ID" value="ROU05769.1"/>
    <property type="molecule type" value="Genomic_DNA"/>
</dbReference>
<organism evidence="2 3">
    <name type="scientific">Lysobacter enzymogenes</name>
    <dbReference type="NCBI Taxonomy" id="69"/>
    <lineage>
        <taxon>Bacteria</taxon>
        <taxon>Pseudomonadati</taxon>
        <taxon>Pseudomonadota</taxon>
        <taxon>Gammaproteobacteria</taxon>
        <taxon>Lysobacterales</taxon>
        <taxon>Lysobacteraceae</taxon>
        <taxon>Lysobacter</taxon>
    </lineage>
</organism>
<dbReference type="RefSeq" id="WP_123648433.1">
    <property type="nucleotide sequence ID" value="NZ_RCTY01000041.1"/>
</dbReference>
<dbReference type="Proteomes" id="UP000275910">
    <property type="component" value="Unassembled WGS sequence"/>
</dbReference>
<evidence type="ECO:0000313" key="2">
    <source>
        <dbReference type="EMBL" id="ROU05769.1"/>
    </source>
</evidence>
<name>A0A3N2REC2_LYSEN</name>
<feature type="compositionally biased region" description="Basic and acidic residues" evidence="1">
    <location>
        <begin position="165"/>
        <end position="175"/>
    </location>
</feature>
<proteinExistence type="predicted"/>
<gene>
    <name evidence="2" type="ORF">D9T17_16425</name>
</gene>
<sequence>MTQAASRFARIPKLSRFGWLMGLYAENHERLTRMFEPAGLARGVYLSQVGDGLDLRLDVLEQHRYTTELRLTYAMQDPLTGEPDPSAYVRLYHDAHQVEATHCYVGRRWQDAIGMYPPPAQVLGHRMRMNTFLGKWLEYLAERGHGMTRLRPVELGPSPSDPNEDDPRGAGHDGAVKNSAMNA</sequence>
<comment type="caution">
    <text evidence="2">The sequence shown here is derived from an EMBL/GenBank/DDBJ whole genome shotgun (WGS) entry which is preliminary data.</text>
</comment>
<evidence type="ECO:0000313" key="3">
    <source>
        <dbReference type="Proteomes" id="UP000275910"/>
    </source>
</evidence>
<dbReference type="PANTHER" id="PTHR38774:SF1">
    <property type="entry name" value="CYTOPLASMIC PROTEIN"/>
    <property type="match status" value="1"/>
</dbReference>
<evidence type="ECO:0000256" key="1">
    <source>
        <dbReference type="SAM" id="MobiDB-lite"/>
    </source>
</evidence>
<dbReference type="Pfam" id="PF06853">
    <property type="entry name" value="DUF1249"/>
    <property type="match status" value="1"/>
</dbReference>
<feature type="region of interest" description="Disordered" evidence="1">
    <location>
        <begin position="150"/>
        <end position="183"/>
    </location>
</feature>
<dbReference type="PANTHER" id="PTHR38774">
    <property type="entry name" value="CYTOPLASMIC PROTEIN-RELATED"/>
    <property type="match status" value="1"/>
</dbReference>
<accession>A0A3N2REC2</accession>
<reference evidence="2 3" key="1">
    <citation type="submission" date="2018-10" db="EMBL/GenBank/DDBJ databases">
        <title>The genome of Lysobacter enzymogenes OH11.</title>
        <authorList>
            <person name="Liu F."/>
            <person name="Zhao Y."/>
            <person name="Qian G."/>
            <person name="Chen Y."/>
            <person name="Xu H."/>
        </authorList>
    </citation>
    <scope>NUCLEOTIDE SEQUENCE [LARGE SCALE GENOMIC DNA]</scope>
    <source>
        <strain evidence="2 3">OH11</strain>
    </source>
</reference>
<dbReference type="AlphaFoldDB" id="A0A3N2REC2"/>
<dbReference type="InterPro" id="IPR009659">
    <property type="entry name" value="DUF1249"/>
</dbReference>